<dbReference type="EMBL" id="MH396440">
    <property type="protein sequence ID" value="QBB68761.1"/>
    <property type="molecule type" value="Genomic_DNA"/>
</dbReference>
<feature type="region of interest" description="Disordered" evidence="1">
    <location>
        <begin position="1"/>
        <end position="21"/>
    </location>
</feature>
<accession>A0A411HE39</accession>
<dbReference type="KEGG" id="vg:80535888"/>
<protein>
    <submittedName>
        <fullName evidence="2">Uncharacterized protein</fullName>
    </submittedName>
</protein>
<dbReference type="Proteomes" id="UP000682018">
    <property type="component" value="Segment"/>
</dbReference>
<evidence type="ECO:0000256" key="1">
    <source>
        <dbReference type="SAM" id="MobiDB-lite"/>
    </source>
</evidence>
<sequence length="133" mass="14224">MSGAGPSSRPSSTPRDEGVGTRRGVFLLSTTDLSAGHTLGVRTLRSIRACCCAPGPRNLRASEDLDSAAAGIIAAQKEQAQQGLKALEAMLDLEFAYCTLNATRDNAYEDRRLNLSRQIGFLREAQESLGRLG</sequence>
<evidence type="ECO:0000313" key="2">
    <source>
        <dbReference type="EMBL" id="QBB68761.1"/>
    </source>
</evidence>
<dbReference type="RefSeq" id="YP_010797895.1">
    <property type="nucleotide sequence ID" value="NC_076247.1"/>
</dbReference>
<dbReference type="GeneID" id="80535888"/>
<name>A0A411HE39_9VIRU</name>
<evidence type="ECO:0000313" key="3">
    <source>
        <dbReference type="Proteomes" id="UP000682018"/>
    </source>
</evidence>
<organism evidence="2 3">
    <name type="scientific">Epiphyllum badnavirus 1</name>
    <dbReference type="NCBI Taxonomy" id="2518008"/>
    <lineage>
        <taxon>Viruses</taxon>
        <taxon>Riboviria</taxon>
        <taxon>Pararnavirae</taxon>
        <taxon>Artverviricota</taxon>
        <taxon>Revtraviricetes</taxon>
        <taxon>Ortervirales</taxon>
        <taxon>Caulimoviridae</taxon>
        <taxon>Badnavirus</taxon>
        <taxon>Badnavirus maculaepiphylli</taxon>
    </lineage>
</organism>
<proteinExistence type="predicted"/>
<reference evidence="2 3" key="1">
    <citation type="submission" date="2018-05" db="EMBL/GenBank/DDBJ databases">
        <title>Characterizaton and detection of a new badnavirus in Epiphyllum spp.</title>
        <authorList>
            <person name="Lan P."/>
            <person name="Tian T."/>
            <person name="Li F."/>
            <person name="Li R."/>
        </authorList>
    </citation>
    <scope>NUCLEOTIDE SEQUENCE [LARGE SCALE GENOMIC DNA]</scope>
    <source>
        <strain evidence="2">CA</strain>
    </source>
</reference>
<keyword evidence="3" id="KW-1185">Reference proteome</keyword>